<sequence length="220" mass="25767">MYDISMEIKEDMIVYKNIEDLKPKFKTNLTFENDDVYDSQIEMNLHTGTHIDTPFHRFKNGKKSNDYFEENPFYEAKVLDLSHKKEKITKNDLEKYEIKKNMFIILKTKNSEKNYLKNNPEKFIYLGISGAEYLKNMNISGVGIDTNGIERDQEGAPTHKILLKNNIIILEGLKLNKIPEKEYILLLSLLKVSNREGMPGRAYLFDKKEIDVSNIINDKY</sequence>
<dbReference type="eggNOG" id="COG1878">
    <property type="taxonomic scope" value="Bacteria"/>
</dbReference>
<dbReference type="EMBL" id="CAUI01000005">
    <property type="protein sequence ID" value="CCU78706.1"/>
    <property type="molecule type" value="Genomic_DNA"/>
</dbReference>
<gene>
    <name evidence="1" type="ORF">HSACCH_00845</name>
</gene>
<evidence type="ECO:0000313" key="1">
    <source>
        <dbReference type="EMBL" id="CCU78706.1"/>
    </source>
</evidence>
<organism evidence="1 2">
    <name type="scientific">Halanaerobium saccharolyticum subsp. saccharolyticum DSM 6643</name>
    <dbReference type="NCBI Taxonomy" id="1293054"/>
    <lineage>
        <taxon>Bacteria</taxon>
        <taxon>Bacillati</taxon>
        <taxon>Bacillota</taxon>
        <taxon>Clostridia</taxon>
        <taxon>Halanaerobiales</taxon>
        <taxon>Halanaerobiaceae</taxon>
        <taxon>Halanaerobium</taxon>
    </lineage>
</organism>
<protein>
    <submittedName>
        <fullName evidence="1">Metal-dependent hydrolase</fullName>
    </submittedName>
</protein>
<reference evidence="2" key="1">
    <citation type="journal article" date="2013" name="Genome Announc.">
        <title>Genome Sequence of Halanaerobium saccharolyticum subsp. saccharolyticum Strain DSM 6643T, a Halophilic Hydrogen-Producing Bacterium.</title>
        <authorList>
            <person name="Kivisto A."/>
            <person name="Larjo A."/>
            <person name="Ciranna A."/>
            <person name="Santala V."/>
            <person name="Roos C."/>
            <person name="Karp M."/>
        </authorList>
    </citation>
    <scope>NUCLEOTIDE SEQUENCE [LARGE SCALE GENOMIC DNA]</scope>
    <source>
        <strain evidence="2">DSM 6643</strain>
    </source>
</reference>
<dbReference type="OrthoDB" id="9796085at2"/>
<dbReference type="PANTHER" id="PTHR31118:SF12">
    <property type="entry name" value="CYCLASE-LIKE PROTEIN 2"/>
    <property type="match status" value="1"/>
</dbReference>
<dbReference type="Pfam" id="PF04199">
    <property type="entry name" value="Cyclase"/>
    <property type="match status" value="1"/>
</dbReference>
<name>M5DZK6_9FIRM</name>
<proteinExistence type="predicted"/>
<dbReference type="Gene3D" id="3.50.30.50">
    <property type="entry name" value="Putative cyclase"/>
    <property type="match status" value="1"/>
</dbReference>
<dbReference type="GO" id="GO:0004061">
    <property type="term" value="F:arylformamidase activity"/>
    <property type="evidence" value="ECO:0007669"/>
    <property type="project" value="InterPro"/>
</dbReference>
<dbReference type="STRING" id="1293054.HSACCH_00845"/>
<keyword evidence="2" id="KW-1185">Reference proteome</keyword>
<dbReference type="RefSeq" id="WP_005488101.1">
    <property type="nucleotide sequence ID" value="NZ_CAUI01000005.1"/>
</dbReference>
<dbReference type="InterPro" id="IPR037175">
    <property type="entry name" value="KFase_sf"/>
</dbReference>
<dbReference type="InterPro" id="IPR007325">
    <property type="entry name" value="KFase/CYL"/>
</dbReference>
<comment type="caution">
    <text evidence="1">The sequence shown here is derived from an EMBL/GenBank/DDBJ whole genome shotgun (WGS) entry which is preliminary data.</text>
</comment>
<dbReference type="GO" id="GO:0019441">
    <property type="term" value="P:L-tryptophan catabolic process to kynurenine"/>
    <property type="evidence" value="ECO:0007669"/>
    <property type="project" value="InterPro"/>
</dbReference>
<dbReference type="SUPFAM" id="SSF102198">
    <property type="entry name" value="Putative cyclase"/>
    <property type="match status" value="1"/>
</dbReference>
<dbReference type="Proteomes" id="UP000012063">
    <property type="component" value="Unassembled WGS sequence"/>
</dbReference>
<dbReference type="AlphaFoldDB" id="M5DZK6"/>
<keyword evidence="1" id="KW-0378">Hydrolase</keyword>
<accession>M5DZK6</accession>
<evidence type="ECO:0000313" key="2">
    <source>
        <dbReference type="Proteomes" id="UP000012063"/>
    </source>
</evidence>
<dbReference type="PANTHER" id="PTHR31118">
    <property type="entry name" value="CYCLASE-LIKE PROTEIN 2"/>
    <property type="match status" value="1"/>
</dbReference>
<dbReference type="InParanoid" id="M5DZK6"/>